<dbReference type="OrthoDB" id="428577at2759"/>
<proteinExistence type="predicted"/>
<name>W7XKB4_TETTS</name>
<dbReference type="KEGG" id="tet:TTHERM_000400809"/>
<evidence type="ECO:0008006" key="3">
    <source>
        <dbReference type="Google" id="ProtNLM"/>
    </source>
</evidence>
<sequence length="186" mass="21827">MFQQGIKIFYKLHLFIYFNVEQKYYRGNINGVNQQYHTPVGYHGLGLKVLDNGIYPNDGWLNEDTSDATWIVLFHSTYPQFVKKIIQEGFKAGNGQAYRACECRFGRGKVGTGVYFSNKIEKCQQFGDSIQVGDKFYRLIFQCRVNPKTVKSPKDREEYYICNNPKDARPYRILIQEYIKDKDKKN</sequence>
<dbReference type="InParanoid" id="W7XKB4"/>
<organism evidence="1 2">
    <name type="scientific">Tetrahymena thermophila (strain SB210)</name>
    <dbReference type="NCBI Taxonomy" id="312017"/>
    <lineage>
        <taxon>Eukaryota</taxon>
        <taxon>Sar</taxon>
        <taxon>Alveolata</taxon>
        <taxon>Ciliophora</taxon>
        <taxon>Intramacronucleata</taxon>
        <taxon>Oligohymenophorea</taxon>
        <taxon>Hymenostomatida</taxon>
        <taxon>Tetrahymenina</taxon>
        <taxon>Tetrahymenidae</taxon>
        <taxon>Tetrahymena</taxon>
    </lineage>
</organism>
<dbReference type="GeneID" id="24438760"/>
<dbReference type="AlphaFoldDB" id="W7XKB4"/>
<dbReference type="EMBL" id="GG662719">
    <property type="protein sequence ID" value="EWS74779.1"/>
    <property type="molecule type" value="Genomic_DNA"/>
</dbReference>
<dbReference type="Proteomes" id="UP000009168">
    <property type="component" value="Unassembled WGS sequence"/>
</dbReference>
<keyword evidence="2" id="KW-1185">Reference proteome</keyword>
<protein>
    <recommendedName>
        <fullName evidence="3">PARP catalytic domain-containing protein</fullName>
    </recommendedName>
</protein>
<dbReference type="Gene3D" id="3.90.228.10">
    <property type="match status" value="1"/>
</dbReference>
<dbReference type="PANTHER" id="PTHR36649:SF28">
    <property type="entry name" value="UBIQUITIN-LIKE DOMAIN-CONTAINING PROTEIN"/>
    <property type="match status" value="1"/>
</dbReference>
<accession>W7XKB4</accession>
<reference evidence="2" key="1">
    <citation type="journal article" date="2006" name="PLoS Biol.">
        <title>Macronuclear genome sequence of the ciliate Tetrahymena thermophila, a model eukaryote.</title>
        <authorList>
            <person name="Eisen J.A."/>
            <person name="Coyne R.S."/>
            <person name="Wu M."/>
            <person name="Wu D."/>
            <person name="Thiagarajan M."/>
            <person name="Wortman J.R."/>
            <person name="Badger J.H."/>
            <person name="Ren Q."/>
            <person name="Amedeo P."/>
            <person name="Jones K.M."/>
            <person name="Tallon L.J."/>
            <person name="Delcher A.L."/>
            <person name="Salzberg S.L."/>
            <person name="Silva J.C."/>
            <person name="Haas B.J."/>
            <person name="Majoros W.H."/>
            <person name="Farzad M."/>
            <person name="Carlton J.M."/>
            <person name="Smith R.K. Jr."/>
            <person name="Garg J."/>
            <person name="Pearlman R.E."/>
            <person name="Karrer K.M."/>
            <person name="Sun L."/>
            <person name="Manning G."/>
            <person name="Elde N.C."/>
            <person name="Turkewitz A.P."/>
            <person name="Asai D.J."/>
            <person name="Wilkes D.E."/>
            <person name="Wang Y."/>
            <person name="Cai H."/>
            <person name="Collins K."/>
            <person name="Stewart B.A."/>
            <person name="Lee S.R."/>
            <person name="Wilamowska K."/>
            <person name="Weinberg Z."/>
            <person name="Ruzzo W.L."/>
            <person name="Wloga D."/>
            <person name="Gaertig J."/>
            <person name="Frankel J."/>
            <person name="Tsao C.-C."/>
            <person name="Gorovsky M.A."/>
            <person name="Keeling P.J."/>
            <person name="Waller R.F."/>
            <person name="Patron N.J."/>
            <person name="Cherry J.M."/>
            <person name="Stover N.A."/>
            <person name="Krieger C.J."/>
            <person name="del Toro C."/>
            <person name="Ryder H.F."/>
            <person name="Williamson S.C."/>
            <person name="Barbeau R.A."/>
            <person name="Hamilton E.P."/>
            <person name="Orias E."/>
        </authorList>
    </citation>
    <scope>NUCLEOTIDE SEQUENCE [LARGE SCALE GENOMIC DNA]</scope>
    <source>
        <strain evidence="2">SB210</strain>
    </source>
</reference>
<dbReference type="SUPFAM" id="SSF56399">
    <property type="entry name" value="ADP-ribosylation"/>
    <property type="match status" value="1"/>
</dbReference>
<gene>
    <name evidence="1" type="ORF">TTHERM_000400809</name>
</gene>
<dbReference type="PANTHER" id="PTHR36649">
    <property type="entry name" value="UBIQUITIN-LIKE DOMAIN-CONTAINING PROTEIN"/>
    <property type="match status" value="1"/>
</dbReference>
<evidence type="ECO:0000313" key="2">
    <source>
        <dbReference type="Proteomes" id="UP000009168"/>
    </source>
</evidence>
<evidence type="ECO:0000313" key="1">
    <source>
        <dbReference type="EMBL" id="EWS74779.1"/>
    </source>
</evidence>
<dbReference type="RefSeq" id="XP_012652672.1">
    <property type="nucleotide sequence ID" value="XM_012797218.1"/>
</dbReference>